<feature type="compositionally biased region" description="Polar residues" evidence="1">
    <location>
        <begin position="535"/>
        <end position="555"/>
    </location>
</feature>
<feature type="region of interest" description="Disordered" evidence="1">
    <location>
        <begin position="354"/>
        <end position="381"/>
    </location>
</feature>
<feature type="region of interest" description="Disordered" evidence="1">
    <location>
        <begin position="533"/>
        <end position="555"/>
    </location>
</feature>
<accession>A0ABP0QMT4</accession>
<evidence type="ECO:0000313" key="3">
    <source>
        <dbReference type="Proteomes" id="UP001642464"/>
    </source>
</evidence>
<protein>
    <submittedName>
        <fullName evidence="2">Uncharacterized protein</fullName>
    </submittedName>
</protein>
<name>A0ABP0QMT4_9DINO</name>
<gene>
    <name evidence="2" type="ORF">SCF082_LOCUS42084</name>
</gene>
<feature type="compositionally biased region" description="Basic and acidic residues" evidence="1">
    <location>
        <begin position="354"/>
        <end position="363"/>
    </location>
</feature>
<sequence length="555" mass="61335">PVLRFLGRFVDYGAMDLVRFGLCHWHLHVHLGDAINLGQEVHQKLGWQAMCTLRRGWAEEYGSSMHAEMSKWRLMQLSLSSQINCHIQMLRLLSTRGENDLSHAAAAYILSHVALVICKKQLTNALRPLGVILYLLHLVKTLTCADMTHYLEMQAFNSALTCCYAAIFMDAYLSIPMGICVSLADAVMFEVLGGEFTRSALWTRLLILVVYVMIPACAEETARRLIQTSQDATRMLASFRRIIKGSSDGDLLLDSDFKILDEAKCLQHLTGDLGRSFEGASFLSMLSGPGATRDFVQFADHSDDELAQSGSAPACHRIHLFNAFGVPVGVDVCHVRVPNLFGATKPYHLLVFKEDPEPREGPSAERNPAAGSIASSVEPQTAASQAECSESSLASITLLLDGMSEHFDILEAHIKFKHQTEDTSDTFHCVPNLQGLTRPQDWEDIYQQLSQFIWGCYSVRTTPEPIPMHPMLLRLGPSYVHATEAQLSLASELFGPSRTHPLRPLRLSLCLSGFGGKEFQELHGPVSVAFDRVQDSGSSREPSPFPGSSCSSENV</sequence>
<dbReference type="EMBL" id="CAXAMM010039808">
    <property type="protein sequence ID" value="CAK9089165.1"/>
    <property type="molecule type" value="Genomic_DNA"/>
</dbReference>
<dbReference type="Proteomes" id="UP001642464">
    <property type="component" value="Unassembled WGS sequence"/>
</dbReference>
<organism evidence="2 3">
    <name type="scientific">Durusdinium trenchii</name>
    <dbReference type="NCBI Taxonomy" id="1381693"/>
    <lineage>
        <taxon>Eukaryota</taxon>
        <taxon>Sar</taxon>
        <taxon>Alveolata</taxon>
        <taxon>Dinophyceae</taxon>
        <taxon>Suessiales</taxon>
        <taxon>Symbiodiniaceae</taxon>
        <taxon>Durusdinium</taxon>
    </lineage>
</organism>
<reference evidence="2 3" key="1">
    <citation type="submission" date="2024-02" db="EMBL/GenBank/DDBJ databases">
        <authorList>
            <person name="Chen Y."/>
            <person name="Shah S."/>
            <person name="Dougan E. K."/>
            <person name="Thang M."/>
            <person name="Chan C."/>
        </authorList>
    </citation>
    <scope>NUCLEOTIDE SEQUENCE [LARGE SCALE GENOMIC DNA]</scope>
</reference>
<feature type="non-terminal residue" evidence="2">
    <location>
        <position position="1"/>
    </location>
</feature>
<comment type="caution">
    <text evidence="2">The sequence shown here is derived from an EMBL/GenBank/DDBJ whole genome shotgun (WGS) entry which is preliminary data.</text>
</comment>
<evidence type="ECO:0000256" key="1">
    <source>
        <dbReference type="SAM" id="MobiDB-lite"/>
    </source>
</evidence>
<evidence type="ECO:0000313" key="2">
    <source>
        <dbReference type="EMBL" id="CAK9089165.1"/>
    </source>
</evidence>
<proteinExistence type="predicted"/>
<keyword evidence="3" id="KW-1185">Reference proteome</keyword>